<keyword evidence="2" id="KW-1185">Reference proteome</keyword>
<accession>A0A9Q0KVA4</accession>
<dbReference type="AlphaFoldDB" id="A0A9Q0KVA4"/>
<evidence type="ECO:0000313" key="1">
    <source>
        <dbReference type="EMBL" id="KAJ4976926.1"/>
    </source>
</evidence>
<dbReference type="Proteomes" id="UP001141806">
    <property type="component" value="Unassembled WGS sequence"/>
</dbReference>
<dbReference type="PANTHER" id="PTHR34287">
    <property type="entry name" value="OS06G0551500 PROTEIN-RELATED"/>
    <property type="match status" value="1"/>
</dbReference>
<dbReference type="EMBL" id="JAMYWD010000003">
    <property type="protein sequence ID" value="KAJ4976926.1"/>
    <property type="molecule type" value="Genomic_DNA"/>
</dbReference>
<reference evidence="1" key="1">
    <citation type="journal article" date="2023" name="Plant J.">
        <title>The genome of the king protea, Protea cynaroides.</title>
        <authorList>
            <person name="Chang J."/>
            <person name="Duong T.A."/>
            <person name="Schoeman C."/>
            <person name="Ma X."/>
            <person name="Roodt D."/>
            <person name="Barker N."/>
            <person name="Li Z."/>
            <person name="Van de Peer Y."/>
            <person name="Mizrachi E."/>
        </authorList>
    </citation>
    <scope>NUCLEOTIDE SEQUENCE</scope>
    <source>
        <tissue evidence="1">Young leaves</tissue>
    </source>
</reference>
<name>A0A9Q0KVA4_9MAGN</name>
<dbReference type="PANTHER" id="PTHR34287:SF4">
    <property type="entry name" value="OS04G0504200 PROTEIN"/>
    <property type="match status" value="1"/>
</dbReference>
<dbReference type="OrthoDB" id="1678883at2759"/>
<comment type="caution">
    <text evidence="1">The sequence shown here is derived from an EMBL/GenBank/DDBJ whole genome shotgun (WGS) entry which is preliminary data.</text>
</comment>
<protein>
    <submittedName>
        <fullName evidence="1">Uncharacterized protein</fullName>
    </submittedName>
</protein>
<sequence length="140" mass="15755">MIIERVVTVEYLEPTMTEALLSKFPDNSAFDFDYTQSGIWSPLVPRGHSLVSGSSKEIRRRLSDGFEKVAQKKIKKVSSKIKKKVASAIKKNGSDLSAIPLKGSTPRKGWAKKVLRAASKRFKKHKDSCMDIKLSNYLRN</sequence>
<organism evidence="1 2">
    <name type="scientific">Protea cynaroides</name>
    <dbReference type="NCBI Taxonomy" id="273540"/>
    <lineage>
        <taxon>Eukaryota</taxon>
        <taxon>Viridiplantae</taxon>
        <taxon>Streptophyta</taxon>
        <taxon>Embryophyta</taxon>
        <taxon>Tracheophyta</taxon>
        <taxon>Spermatophyta</taxon>
        <taxon>Magnoliopsida</taxon>
        <taxon>Proteales</taxon>
        <taxon>Proteaceae</taxon>
        <taxon>Protea</taxon>
    </lineage>
</organism>
<gene>
    <name evidence="1" type="ORF">NE237_002032</name>
</gene>
<evidence type="ECO:0000313" key="2">
    <source>
        <dbReference type="Proteomes" id="UP001141806"/>
    </source>
</evidence>
<proteinExistence type="predicted"/>